<dbReference type="AlphaFoldDB" id="A0A2P5FW08"/>
<dbReference type="Proteomes" id="UP000237000">
    <property type="component" value="Unassembled WGS sequence"/>
</dbReference>
<keyword evidence="2" id="KW-1185">Reference proteome</keyword>
<evidence type="ECO:0000313" key="2">
    <source>
        <dbReference type="Proteomes" id="UP000237000"/>
    </source>
</evidence>
<organism evidence="1 2">
    <name type="scientific">Trema orientale</name>
    <name type="common">Charcoal tree</name>
    <name type="synonym">Celtis orientalis</name>
    <dbReference type="NCBI Taxonomy" id="63057"/>
    <lineage>
        <taxon>Eukaryota</taxon>
        <taxon>Viridiplantae</taxon>
        <taxon>Streptophyta</taxon>
        <taxon>Embryophyta</taxon>
        <taxon>Tracheophyta</taxon>
        <taxon>Spermatophyta</taxon>
        <taxon>Magnoliopsida</taxon>
        <taxon>eudicotyledons</taxon>
        <taxon>Gunneridae</taxon>
        <taxon>Pentapetalae</taxon>
        <taxon>rosids</taxon>
        <taxon>fabids</taxon>
        <taxon>Rosales</taxon>
        <taxon>Cannabaceae</taxon>
        <taxon>Trema</taxon>
    </lineage>
</organism>
<reference evidence="2" key="1">
    <citation type="submission" date="2016-06" db="EMBL/GenBank/DDBJ databases">
        <title>Parallel loss of symbiosis genes in relatives of nitrogen-fixing non-legume Parasponia.</title>
        <authorList>
            <person name="Van Velzen R."/>
            <person name="Holmer R."/>
            <person name="Bu F."/>
            <person name="Rutten L."/>
            <person name="Van Zeijl A."/>
            <person name="Liu W."/>
            <person name="Santuari L."/>
            <person name="Cao Q."/>
            <person name="Sharma T."/>
            <person name="Shen D."/>
            <person name="Roswanjaya Y."/>
            <person name="Wardhani T."/>
            <person name="Kalhor M.S."/>
            <person name="Jansen J."/>
            <person name="Van den Hoogen J."/>
            <person name="Gungor B."/>
            <person name="Hartog M."/>
            <person name="Hontelez J."/>
            <person name="Verver J."/>
            <person name="Yang W.-C."/>
            <person name="Schijlen E."/>
            <person name="Repin R."/>
            <person name="Schilthuizen M."/>
            <person name="Schranz E."/>
            <person name="Heidstra R."/>
            <person name="Miyata K."/>
            <person name="Fedorova E."/>
            <person name="Kohlen W."/>
            <person name="Bisseling T."/>
            <person name="Smit S."/>
            <person name="Geurts R."/>
        </authorList>
    </citation>
    <scope>NUCLEOTIDE SEQUENCE [LARGE SCALE GENOMIC DNA]</scope>
    <source>
        <strain evidence="2">cv. RG33-2</strain>
    </source>
</reference>
<comment type="caution">
    <text evidence="1">The sequence shown here is derived from an EMBL/GenBank/DDBJ whole genome shotgun (WGS) entry which is preliminary data.</text>
</comment>
<evidence type="ECO:0000313" key="1">
    <source>
        <dbReference type="EMBL" id="POO01972.1"/>
    </source>
</evidence>
<protein>
    <submittedName>
        <fullName evidence="1">Uncharacterized protein</fullName>
    </submittedName>
</protein>
<proteinExistence type="predicted"/>
<dbReference type="InParanoid" id="A0A2P5FW08"/>
<accession>A0A2P5FW08</accession>
<name>A0A2P5FW08_TREOI</name>
<gene>
    <name evidence="1" type="ORF">TorRG33x02_022640</name>
</gene>
<dbReference type="EMBL" id="JXTC01000006">
    <property type="protein sequence ID" value="POO01972.1"/>
    <property type="molecule type" value="Genomic_DNA"/>
</dbReference>
<sequence>MMLLIRDKFWPVDRELISSTPLSCSNVGHSMIWNFDSNGNYSVKFGCKALMNSVCDVESSNPGPRCTGALPLGGIRLMDLKENQWISFCCFSSLRSNKQDFVDFSVVLWYLWCKFVHARSGKDPQVVIEDASNLLYQFQLVRSLSESRPTAASISQRVTKWVKPRVGELKLNVDAVCFDKLGIITSGGIFRDQGSKLLSPVD</sequence>